<accession>A0A6V8KBY2</accession>
<name>A0A6V8KBY2_9ACTN</name>
<dbReference type="EMBL" id="BLPF01000002">
    <property type="protein sequence ID" value="GFJ82703.1"/>
    <property type="molecule type" value="Genomic_DNA"/>
</dbReference>
<dbReference type="Proteomes" id="UP000482800">
    <property type="component" value="Unassembled WGS sequence"/>
</dbReference>
<keyword evidence="1" id="KW-0472">Membrane</keyword>
<reference evidence="2 3" key="2">
    <citation type="submission" date="2020-03" db="EMBL/GenBank/DDBJ databases">
        <authorList>
            <person name="Ichikawa N."/>
            <person name="Kimura A."/>
            <person name="Kitahashi Y."/>
            <person name="Uohara A."/>
        </authorList>
    </citation>
    <scope>NUCLEOTIDE SEQUENCE [LARGE SCALE GENOMIC DNA]</scope>
    <source>
        <strain evidence="2 3">NBRC 108639</strain>
    </source>
</reference>
<reference evidence="2 3" key="1">
    <citation type="submission" date="2020-03" db="EMBL/GenBank/DDBJ databases">
        <title>Whole genome shotgun sequence of Phytohabitans houttuyneae NBRC 108639.</title>
        <authorList>
            <person name="Komaki H."/>
            <person name="Tamura T."/>
        </authorList>
    </citation>
    <scope>NUCLEOTIDE SEQUENCE [LARGE SCALE GENOMIC DNA]</scope>
    <source>
        <strain evidence="2 3">NBRC 108639</strain>
    </source>
</reference>
<feature type="transmembrane region" description="Helical" evidence="1">
    <location>
        <begin position="20"/>
        <end position="41"/>
    </location>
</feature>
<protein>
    <submittedName>
        <fullName evidence="2">Uncharacterized protein</fullName>
    </submittedName>
</protein>
<organism evidence="2 3">
    <name type="scientific">Phytohabitans houttuyneae</name>
    <dbReference type="NCBI Taxonomy" id="1076126"/>
    <lineage>
        <taxon>Bacteria</taxon>
        <taxon>Bacillati</taxon>
        <taxon>Actinomycetota</taxon>
        <taxon>Actinomycetes</taxon>
        <taxon>Micromonosporales</taxon>
        <taxon>Micromonosporaceae</taxon>
    </lineage>
</organism>
<keyword evidence="1" id="KW-0812">Transmembrane</keyword>
<proteinExistence type="predicted"/>
<evidence type="ECO:0000313" key="2">
    <source>
        <dbReference type="EMBL" id="GFJ82703.1"/>
    </source>
</evidence>
<gene>
    <name evidence="2" type="ORF">Phou_068830</name>
</gene>
<evidence type="ECO:0000256" key="1">
    <source>
        <dbReference type="SAM" id="Phobius"/>
    </source>
</evidence>
<dbReference type="AlphaFoldDB" id="A0A6V8KBY2"/>
<keyword evidence="1" id="KW-1133">Transmembrane helix</keyword>
<keyword evidence="3" id="KW-1185">Reference proteome</keyword>
<comment type="caution">
    <text evidence="2">The sequence shown here is derived from an EMBL/GenBank/DDBJ whole genome shotgun (WGS) entry which is preliminary data.</text>
</comment>
<evidence type="ECO:0000313" key="3">
    <source>
        <dbReference type="Proteomes" id="UP000482800"/>
    </source>
</evidence>
<sequence>MPLVVNAALSGVGGLYAVTRSVPVVLLGCCLAALLAVATAVSAPGGHPSDPDGPA</sequence>